<accession>A0A3M7P3D9</accession>
<evidence type="ECO:0000313" key="1">
    <source>
        <dbReference type="EMBL" id="RMZ93194.1"/>
    </source>
</evidence>
<dbReference type="AlphaFoldDB" id="A0A3M7P3D9"/>
<proteinExistence type="predicted"/>
<keyword evidence="2" id="KW-1185">Reference proteome</keyword>
<dbReference type="EMBL" id="REGN01014003">
    <property type="protein sequence ID" value="RMZ93194.1"/>
    <property type="molecule type" value="Genomic_DNA"/>
</dbReference>
<protein>
    <submittedName>
        <fullName evidence="1">Uncharacterized protein</fullName>
    </submittedName>
</protein>
<reference evidence="1 2" key="1">
    <citation type="journal article" date="2018" name="Sci. Rep.">
        <title>Genomic signatures of local adaptation to the degree of environmental predictability in rotifers.</title>
        <authorList>
            <person name="Franch-Gras L."/>
            <person name="Hahn C."/>
            <person name="Garcia-Roger E.M."/>
            <person name="Carmona M.J."/>
            <person name="Serra M."/>
            <person name="Gomez A."/>
        </authorList>
    </citation>
    <scope>NUCLEOTIDE SEQUENCE [LARGE SCALE GENOMIC DNA]</scope>
    <source>
        <strain evidence="1">HYR1</strain>
    </source>
</reference>
<evidence type="ECO:0000313" key="2">
    <source>
        <dbReference type="Proteomes" id="UP000276133"/>
    </source>
</evidence>
<comment type="caution">
    <text evidence="1">The sequence shown here is derived from an EMBL/GenBank/DDBJ whole genome shotgun (WGS) entry which is preliminary data.</text>
</comment>
<gene>
    <name evidence="1" type="ORF">BpHYR1_053135</name>
</gene>
<feature type="non-terminal residue" evidence="1">
    <location>
        <position position="1"/>
    </location>
</feature>
<sequence length="70" mass="8236">IHFAIVFNFDRVAHFCVTKFASNFSETTARNLWMSRKGPTYFRHIHLEEINCSTNRLNPRKNPSMDGIHL</sequence>
<name>A0A3M7P3D9_BRAPC</name>
<organism evidence="1 2">
    <name type="scientific">Brachionus plicatilis</name>
    <name type="common">Marine rotifer</name>
    <name type="synonym">Brachionus muelleri</name>
    <dbReference type="NCBI Taxonomy" id="10195"/>
    <lineage>
        <taxon>Eukaryota</taxon>
        <taxon>Metazoa</taxon>
        <taxon>Spiralia</taxon>
        <taxon>Gnathifera</taxon>
        <taxon>Rotifera</taxon>
        <taxon>Eurotatoria</taxon>
        <taxon>Monogononta</taxon>
        <taxon>Pseudotrocha</taxon>
        <taxon>Ploima</taxon>
        <taxon>Brachionidae</taxon>
        <taxon>Brachionus</taxon>
    </lineage>
</organism>
<dbReference type="Proteomes" id="UP000276133">
    <property type="component" value="Unassembled WGS sequence"/>
</dbReference>